<protein>
    <submittedName>
        <fullName evidence="3">DNA-binding LacI/PurR family transcriptional regulator</fullName>
    </submittedName>
</protein>
<proteinExistence type="predicted"/>
<keyword evidence="4" id="KW-1185">Reference proteome</keyword>
<sequence>MAEERRRSPALANVARMAGVDASLVSRVLRNDPRGFASAETRERIHAAAQEVATGRTPPRRACAARGR</sequence>
<dbReference type="InterPro" id="IPR000843">
    <property type="entry name" value="HTH_LacI"/>
</dbReference>
<dbReference type="InterPro" id="IPR010982">
    <property type="entry name" value="Lambda_DNA-bd_dom_sf"/>
</dbReference>
<evidence type="ECO:0000313" key="4">
    <source>
        <dbReference type="Proteomes" id="UP000581769"/>
    </source>
</evidence>
<feature type="region of interest" description="Disordered" evidence="1">
    <location>
        <begin position="49"/>
        <end position="68"/>
    </location>
</feature>
<dbReference type="GO" id="GO:0003677">
    <property type="term" value="F:DNA binding"/>
    <property type="evidence" value="ECO:0007669"/>
    <property type="project" value="UniProtKB-KW"/>
</dbReference>
<evidence type="ECO:0000256" key="1">
    <source>
        <dbReference type="SAM" id="MobiDB-lite"/>
    </source>
</evidence>
<dbReference type="Pfam" id="PF00356">
    <property type="entry name" value="LacI"/>
    <property type="match status" value="1"/>
</dbReference>
<reference evidence="3 4" key="1">
    <citation type="submission" date="2020-08" db="EMBL/GenBank/DDBJ databases">
        <title>Sequencing the genomes of 1000 actinobacteria strains.</title>
        <authorList>
            <person name="Klenk H.-P."/>
        </authorList>
    </citation>
    <scope>NUCLEOTIDE SEQUENCE [LARGE SCALE GENOMIC DNA]</scope>
    <source>
        <strain evidence="3 4">DSM 45859</strain>
    </source>
</reference>
<dbReference type="Proteomes" id="UP000581769">
    <property type="component" value="Unassembled WGS sequence"/>
</dbReference>
<dbReference type="EMBL" id="JACHMG010000001">
    <property type="protein sequence ID" value="MBB4689262.1"/>
    <property type="molecule type" value="Genomic_DNA"/>
</dbReference>
<accession>A0A840J749</accession>
<feature type="domain" description="HTH lacI-type" evidence="2">
    <location>
        <begin position="8"/>
        <end position="64"/>
    </location>
</feature>
<evidence type="ECO:0000313" key="3">
    <source>
        <dbReference type="EMBL" id="MBB4689262.1"/>
    </source>
</evidence>
<gene>
    <name evidence="3" type="ORF">BJY18_006747</name>
</gene>
<dbReference type="AlphaFoldDB" id="A0A840J749"/>
<organism evidence="3 4">
    <name type="scientific">Amycolatopsis jiangsuensis</name>
    <dbReference type="NCBI Taxonomy" id="1181879"/>
    <lineage>
        <taxon>Bacteria</taxon>
        <taxon>Bacillati</taxon>
        <taxon>Actinomycetota</taxon>
        <taxon>Actinomycetes</taxon>
        <taxon>Pseudonocardiales</taxon>
        <taxon>Pseudonocardiaceae</taxon>
        <taxon>Amycolatopsis</taxon>
    </lineage>
</organism>
<dbReference type="RefSeq" id="WP_221458074.1">
    <property type="nucleotide sequence ID" value="NZ_JACHMG010000001.1"/>
</dbReference>
<comment type="caution">
    <text evidence="3">The sequence shown here is derived from an EMBL/GenBank/DDBJ whole genome shotgun (WGS) entry which is preliminary data.</text>
</comment>
<name>A0A840J749_9PSEU</name>
<keyword evidence="3" id="KW-0238">DNA-binding</keyword>
<dbReference type="SMART" id="SM00354">
    <property type="entry name" value="HTH_LACI"/>
    <property type="match status" value="1"/>
</dbReference>
<dbReference type="SUPFAM" id="SSF47413">
    <property type="entry name" value="lambda repressor-like DNA-binding domains"/>
    <property type="match status" value="1"/>
</dbReference>
<dbReference type="GO" id="GO:0006355">
    <property type="term" value="P:regulation of DNA-templated transcription"/>
    <property type="evidence" value="ECO:0007669"/>
    <property type="project" value="InterPro"/>
</dbReference>
<dbReference type="Gene3D" id="1.10.260.40">
    <property type="entry name" value="lambda repressor-like DNA-binding domains"/>
    <property type="match status" value="1"/>
</dbReference>
<evidence type="ECO:0000259" key="2">
    <source>
        <dbReference type="SMART" id="SM00354"/>
    </source>
</evidence>